<keyword evidence="2" id="KW-0472">Membrane</keyword>
<keyword evidence="2" id="KW-1133">Transmembrane helix</keyword>
<dbReference type="InterPro" id="IPR029050">
    <property type="entry name" value="Immunoprotect_excell_Ig-like"/>
</dbReference>
<proteinExistence type="predicted"/>
<dbReference type="Pfam" id="PF11611">
    <property type="entry name" value="DUF4352"/>
    <property type="match status" value="1"/>
</dbReference>
<dbReference type="AlphaFoldDB" id="H5Y2G6"/>
<feature type="transmembrane region" description="Helical" evidence="2">
    <location>
        <begin position="5"/>
        <end position="26"/>
    </location>
</feature>
<dbReference type="OrthoDB" id="9828659at2"/>
<evidence type="ECO:0000313" key="4">
    <source>
        <dbReference type="EMBL" id="EHQ88657.1"/>
    </source>
</evidence>
<organism evidence="4 5">
    <name type="scientific">Desulfosporosinus youngiae DSM 17734</name>
    <dbReference type="NCBI Taxonomy" id="768710"/>
    <lineage>
        <taxon>Bacteria</taxon>
        <taxon>Bacillati</taxon>
        <taxon>Bacillota</taxon>
        <taxon>Clostridia</taxon>
        <taxon>Eubacteriales</taxon>
        <taxon>Desulfitobacteriaceae</taxon>
        <taxon>Desulfosporosinus</taxon>
    </lineage>
</organism>
<evidence type="ECO:0000256" key="2">
    <source>
        <dbReference type="SAM" id="Phobius"/>
    </source>
</evidence>
<evidence type="ECO:0000313" key="5">
    <source>
        <dbReference type="Proteomes" id="UP000005104"/>
    </source>
</evidence>
<accession>H5Y2G6</accession>
<reference evidence="4 5" key="1">
    <citation type="submission" date="2011-11" db="EMBL/GenBank/DDBJ databases">
        <title>The Noncontiguous Finished genome of Desulfosporosinus youngiae DSM 17734.</title>
        <authorList>
            <consortium name="US DOE Joint Genome Institute (JGI-PGF)"/>
            <person name="Lucas S."/>
            <person name="Han J."/>
            <person name="Lapidus A."/>
            <person name="Cheng J.-F."/>
            <person name="Goodwin L."/>
            <person name="Pitluck S."/>
            <person name="Peters L."/>
            <person name="Ovchinnikova G."/>
            <person name="Lu M."/>
            <person name="Land M.L."/>
            <person name="Hauser L."/>
            <person name="Pester M."/>
            <person name="Spring S."/>
            <person name="Ollivier B."/>
            <person name="Rattei T."/>
            <person name="Klenk H.-P."/>
            <person name="Wagner M."/>
            <person name="Loy A."/>
            <person name="Woyke T.J."/>
        </authorList>
    </citation>
    <scope>NUCLEOTIDE SEQUENCE [LARGE SCALE GENOMIC DNA]</scope>
    <source>
        <strain evidence="4 5">DSM 17734</strain>
    </source>
</reference>
<gene>
    <name evidence="4" type="ORF">DesyoDRAFT_1509</name>
</gene>
<keyword evidence="5" id="KW-1185">Reference proteome</keyword>
<evidence type="ECO:0000256" key="1">
    <source>
        <dbReference type="ARBA" id="ARBA00022729"/>
    </source>
</evidence>
<dbReference type="Gene3D" id="2.60.40.1240">
    <property type="match status" value="1"/>
</dbReference>
<dbReference type="InterPro" id="IPR029051">
    <property type="entry name" value="DUF4352"/>
</dbReference>
<dbReference type="RefSeq" id="WP_007781328.1">
    <property type="nucleotide sequence ID" value="NZ_CM001441.1"/>
</dbReference>
<keyword evidence="1" id="KW-0732">Signal</keyword>
<name>H5Y2G6_9FIRM</name>
<evidence type="ECO:0000259" key="3">
    <source>
        <dbReference type="Pfam" id="PF11611"/>
    </source>
</evidence>
<dbReference type="EMBL" id="CM001441">
    <property type="protein sequence ID" value="EHQ88657.1"/>
    <property type="molecule type" value="Genomic_DNA"/>
</dbReference>
<keyword evidence="2" id="KW-0812">Transmembrane</keyword>
<sequence>MKRKLINWIILVAAIGMMQFVIYPTFIAPYTPINTGDGSSKIGDTVTVDNLEYTINQTKSDAYSGGTLAYILGTGKKTVHVSVTIKNSTKKDYSFNVNLHFVVIGAKKDSIPIPLSTTNLNQTILAGGTIQGEFSYEAQSNHKYFIMNILKNTNDEFDPSAEIALINLVTP</sequence>
<dbReference type="HOGENOM" id="CLU_1560498_0_0_9"/>
<protein>
    <submittedName>
        <fullName evidence="4">Telomeric repeat-binding factor 2</fullName>
    </submittedName>
</protein>
<dbReference type="Proteomes" id="UP000005104">
    <property type="component" value="Chromosome"/>
</dbReference>
<feature type="domain" description="DUF4352" evidence="3">
    <location>
        <begin position="40"/>
        <end position="144"/>
    </location>
</feature>